<dbReference type="AlphaFoldDB" id="A0AAW1IHJ0"/>
<accession>A0AAW1IHJ0</accession>
<name>A0AAW1IHJ0_SAPOF</name>
<dbReference type="EMBL" id="JBDFQZ010000009">
    <property type="protein sequence ID" value="KAK9689276.1"/>
    <property type="molecule type" value="Genomic_DNA"/>
</dbReference>
<evidence type="ECO:0000313" key="2">
    <source>
        <dbReference type="Proteomes" id="UP001443914"/>
    </source>
</evidence>
<organism evidence="1 2">
    <name type="scientific">Saponaria officinalis</name>
    <name type="common">Common soapwort</name>
    <name type="synonym">Lychnis saponaria</name>
    <dbReference type="NCBI Taxonomy" id="3572"/>
    <lineage>
        <taxon>Eukaryota</taxon>
        <taxon>Viridiplantae</taxon>
        <taxon>Streptophyta</taxon>
        <taxon>Embryophyta</taxon>
        <taxon>Tracheophyta</taxon>
        <taxon>Spermatophyta</taxon>
        <taxon>Magnoliopsida</taxon>
        <taxon>eudicotyledons</taxon>
        <taxon>Gunneridae</taxon>
        <taxon>Pentapetalae</taxon>
        <taxon>Caryophyllales</taxon>
        <taxon>Caryophyllaceae</taxon>
        <taxon>Caryophylleae</taxon>
        <taxon>Saponaria</taxon>
    </lineage>
</organism>
<comment type="caution">
    <text evidence="1">The sequence shown here is derived from an EMBL/GenBank/DDBJ whole genome shotgun (WGS) entry which is preliminary data.</text>
</comment>
<reference evidence="1" key="1">
    <citation type="submission" date="2024-03" db="EMBL/GenBank/DDBJ databases">
        <title>WGS assembly of Saponaria officinalis var. Norfolk2.</title>
        <authorList>
            <person name="Jenkins J."/>
            <person name="Shu S."/>
            <person name="Grimwood J."/>
            <person name="Barry K."/>
            <person name="Goodstein D."/>
            <person name="Schmutz J."/>
            <person name="Leebens-Mack J."/>
            <person name="Osbourn A."/>
        </authorList>
    </citation>
    <scope>NUCLEOTIDE SEQUENCE [LARGE SCALE GENOMIC DNA]</scope>
    <source>
        <strain evidence="1">JIC</strain>
    </source>
</reference>
<evidence type="ECO:0000313" key="1">
    <source>
        <dbReference type="EMBL" id="KAK9689276.1"/>
    </source>
</evidence>
<keyword evidence="2" id="KW-1185">Reference proteome</keyword>
<gene>
    <name evidence="1" type="ORF">RND81_09G048500</name>
</gene>
<protein>
    <submittedName>
        <fullName evidence="1">Uncharacterized protein</fullName>
    </submittedName>
</protein>
<proteinExistence type="predicted"/>
<sequence length="100" mass="11325">MGRRERRSAYGLDKEDVRVYDTIYRTVSTRKRNSVSEILLIFPPKGMTVMTPSFPSFNLSHISLITVFGIGSSTKFRFRLHIPLIKHFLSSNTSGDVSTG</sequence>
<dbReference type="Proteomes" id="UP001443914">
    <property type="component" value="Unassembled WGS sequence"/>
</dbReference>